<gene>
    <name evidence="2" type="ORF">JCGZ_08568</name>
</gene>
<keyword evidence="3" id="KW-1185">Reference proteome</keyword>
<dbReference type="AlphaFoldDB" id="A0A067KQW3"/>
<accession>A0A067KQW3</accession>
<name>A0A067KQW3_JATCU</name>
<dbReference type="OrthoDB" id="671678at2759"/>
<evidence type="ECO:0000313" key="3">
    <source>
        <dbReference type="Proteomes" id="UP000027138"/>
    </source>
</evidence>
<reference evidence="2 3" key="1">
    <citation type="journal article" date="2014" name="PLoS ONE">
        <title>Global Analysis of Gene Expression Profiles in Physic Nut (Jatropha curcas L.) Seedlings Exposed to Salt Stress.</title>
        <authorList>
            <person name="Zhang L."/>
            <person name="Zhang C."/>
            <person name="Wu P."/>
            <person name="Chen Y."/>
            <person name="Li M."/>
            <person name="Jiang H."/>
            <person name="Wu G."/>
        </authorList>
    </citation>
    <scope>NUCLEOTIDE SEQUENCE [LARGE SCALE GENOMIC DNA]</scope>
    <source>
        <strain evidence="3">cv. GZQX0401</strain>
        <tissue evidence="2">Young leaves</tissue>
    </source>
</reference>
<sequence>MRSSSDEDMRILADQSEDEIMEAIESRVGEAKGRLENIRVTEIPYDIGKGKLLAITSKYDLALEYKLTRPESDMRINTPLDSKSIMLYEESFRFGFRFPLFEPLRSSFNEYEITISQLHRNGLRLLCGIVELAHRDWTTLTARGMRVLYHMYNRGCILENQMVPNGPKWRRPTLVSPRCELTPISTPAKPSRKRQREVSASIPPPPSQEDRPNREMAWHCLFPTDVRYFETMDDLEGSIAEDLTKACLSLKANILTKLKARNSEENWSWVNEIYPDDDDEEEDELAISDLEVGDLPPLTQAHQETQAQGSAVNLDTNQQMESKALLGVPFFMEVSSTSDLLGKGKVRVV</sequence>
<protein>
    <submittedName>
        <fullName evidence="2">Uncharacterized protein</fullName>
    </submittedName>
</protein>
<proteinExistence type="predicted"/>
<organism evidence="2 3">
    <name type="scientific">Jatropha curcas</name>
    <name type="common">Barbados nut</name>
    <dbReference type="NCBI Taxonomy" id="180498"/>
    <lineage>
        <taxon>Eukaryota</taxon>
        <taxon>Viridiplantae</taxon>
        <taxon>Streptophyta</taxon>
        <taxon>Embryophyta</taxon>
        <taxon>Tracheophyta</taxon>
        <taxon>Spermatophyta</taxon>
        <taxon>Magnoliopsida</taxon>
        <taxon>eudicotyledons</taxon>
        <taxon>Gunneridae</taxon>
        <taxon>Pentapetalae</taxon>
        <taxon>rosids</taxon>
        <taxon>fabids</taxon>
        <taxon>Malpighiales</taxon>
        <taxon>Euphorbiaceae</taxon>
        <taxon>Crotonoideae</taxon>
        <taxon>Jatropheae</taxon>
        <taxon>Jatropha</taxon>
    </lineage>
</organism>
<dbReference type="Proteomes" id="UP000027138">
    <property type="component" value="Unassembled WGS sequence"/>
</dbReference>
<dbReference type="EMBL" id="KK914407">
    <property type="protein sequence ID" value="KDP37383.1"/>
    <property type="molecule type" value="Genomic_DNA"/>
</dbReference>
<evidence type="ECO:0000313" key="2">
    <source>
        <dbReference type="EMBL" id="KDP37383.1"/>
    </source>
</evidence>
<evidence type="ECO:0000256" key="1">
    <source>
        <dbReference type="SAM" id="MobiDB-lite"/>
    </source>
</evidence>
<feature type="region of interest" description="Disordered" evidence="1">
    <location>
        <begin position="180"/>
        <end position="215"/>
    </location>
</feature>